<feature type="signal peptide" evidence="3">
    <location>
        <begin position="1"/>
        <end position="27"/>
    </location>
</feature>
<dbReference type="AlphaFoldDB" id="A0AAW1RPN6"/>
<evidence type="ECO:0000256" key="3">
    <source>
        <dbReference type="SAM" id="SignalP"/>
    </source>
</evidence>
<feature type="chain" id="PRO_5043587275" evidence="3">
    <location>
        <begin position="28"/>
        <end position="216"/>
    </location>
</feature>
<protein>
    <submittedName>
        <fullName evidence="4">Uncharacterized protein</fullName>
    </submittedName>
</protein>
<evidence type="ECO:0000256" key="2">
    <source>
        <dbReference type="SAM" id="Phobius"/>
    </source>
</evidence>
<keyword evidence="5" id="KW-1185">Reference proteome</keyword>
<evidence type="ECO:0000313" key="5">
    <source>
        <dbReference type="Proteomes" id="UP001438707"/>
    </source>
</evidence>
<organism evidence="4 5">
    <name type="scientific">Apatococcus lobatus</name>
    <dbReference type="NCBI Taxonomy" id="904363"/>
    <lineage>
        <taxon>Eukaryota</taxon>
        <taxon>Viridiplantae</taxon>
        <taxon>Chlorophyta</taxon>
        <taxon>core chlorophytes</taxon>
        <taxon>Trebouxiophyceae</taxon>
        <taxon>Chlorellales</taxon>
        <taxon>Chlorellaceae</taxon>
        <taxon>Apatococcus</taxon>
    </lineage>
</organism>
<comment type="caution">
    <text evidence="4">The sequence shown here is derived from an EMBL/GenBank/DDBJ whole genome shotgun (WGS) entry which is preliminary data.</text>
</comment>
<evidence type="ECO:0000256" key="1">
    <source>
        <dbReference type="SAM" id="MobiDB-lite"/>
    </source>
</evidence>
<keyword evidence="2" id="KW-0812">Transmembrane</keyword>
<keyword evidence="2" id="KW-0472">Membrane</keyword>
<gene>
    <name evidence="4" type="ORF">WJX74_006042</name>
</gene>
<dbReference type="EMBL" id="JALJOS010000008">
    <property type="protein sequence ID" value="KAK9835696.1"/>
    <property type="molecule type" value="Genomic_DNA"/>
</dbReference>
<feature type="region of interest" description="Disordered" evidence="1">
    <location>
        <begin position="181"/>
        <end position="216"/>
    </location>
</feature>
<feature type="transmembrane region" description="Helical" evidence="2">
    <location>
        <begin position="60"/>
        <end position="85"/>
    </location>
</feature>
<sequence length="216" mass="23198">MVVRDRLPTAVPWSLLVLLFEVCSVLAQNPSPSPKPNQTAGGGVSVSAIPGLGSLTKHKWWVWLLVALGGAFVIVIAAFVIRGVLRYRRAKQREQMKTQAVMMSREEDAELGLGAYKSPPRLLATDDDMYSSAKPWVPSSGKDPLLLSAFKIPDGVSLSGARGANVPIRVGAFTKQEVERRTGRFGPRIAPGPAPSGALRPANGLRPASLQRQHST</sequence>
<keyword evidence="3" id="KW-0732">Signal</keyword>
<dbReference type="Proteomes" id="UP001438707">
    <property type="component" value="Unassembled WGS sequence"/>
</dbReference>
<reference evidence="4 5" key="1">
    <citation type="journal article" date="2024" name="Nat. Commun.">
        <title>Phylogenomics reveals the evolutionary origins of lichenization in chlorophyte algae.</title>
        <authorList>
            <person name="Puginier C."/>
            <person name="Libourel C."/>
            <person name="Otte J."/>
            <person name="Skaloud P."/>
            <person name="Haon M."/>
            <person name="Grisel S."/>
            <person name="Petersen M."/>
            <person name="Berrin J.G."/>
            <person name="Delaux P.M."/>
            <person name="Dal Grande F."/>
            <person name="Keller J."/>
        </authorList>
    </citation>
    <scope>NUCLEOTIDE SEQUENCE [LARGE SCALE GENOMIC DNA]</scope>
    <source>
        <strain evidence="4 5">SAG 2145</strain>
    </source>
</reference>
<proteinExistence type="predicted"/>
<accession>A0AAW1RPN6</accession>
<evidence type="ECO:0000313" key="4">
    <source>
        <dbReference type="EMBL" id="KAK9835696.1"/>
    </source>
</evidence>
<name>A0AAW1RPN6_9CHLO</name>
<keyword evidence="2" id="KW-1133">Transmembrane helix</keyword>